<organism evidence="7 8">
    <name type="scientific">Aspergillus avenaceus</name>
    <dbReference type="NCBI Taxonomy" id="36643"/>
    <lineage>
        <taxon>Eukaryota</taxon>
        <taxon>Fungi</taxon>
        <taxon>Dikarya</taxon>
        <taxon>Ascomycota</taxon>
        <taxon>Pezizomycotina</taxon>
        <taxon>Eurotiomycetes</taxon>
        <taxon>Eurotiomycetidae</taxon>
        <taxon>Eurotiales</taxon>
        <taxon>Aspergillaceae</taxon>
        <taxon>Aspergillus</taxon>
        <taxon>Aspergillus subgen. Circumdati</taxon>
    </lineage>
</organism>
<feature type="transmembrane region" description="Helical" evidence="6">
    <location>
        <begin position="139"/>
        <end position="165"/>
    </location>
</feature>
<reference evidence="7 8" key="1">
    <citation type="submission" date="2019-04" db="EMBL/GenBank/DDBJ databases">
        <title>Friends and foes A comparative genomics study of 23 Aspergillus species from section Flavi.</title>
        <authorList>
            <consortium name="DOE Joint Genome Institute"/>
            <person name="Kjaerbolling I."/>
            <person name="Vesth T."/>
            <person name="Frisvad J.C."/>
            <person name="Nybo J.L."/>
            <person name="Theobald S."/>
            <person name="Kildgaard S."/>
            <person name="Isbrandt T."/>
            <person name="Kuo A."/>
            <person name="Sato A."/>
            <person name="Lyhne E.K."/>
            <person name="Kogle M.E."/>
            <person name="Wiebenga A."/>
            <person name="Kun R.S."/>
            <person name="Lubbers R.J."/>
            <person name="Makela M.R."/>
            <person name="Barry K."/>
            <person name="Chovatia M."/>
            <person name="Clum A."/>
            <person name="Daum C."/>
            <person name="Haridas S."/>
            <person name="He G."/>
            <person name="LaButti K."/>
            <person name="Lipzen A."/>
            <person name="Mondo S."/>
            <person name="Riley R."/>
            <person name="Salamov A."/>
            <person name="Simmons B.A."/>
            <person name="Magnuson J.K."/>
            <person name="Henrissat B."/>
            <person name="Mortensen U.H."/>
            <person name="Larsen T.O."/>
            <person name="Devries R.P."/>
            <person name="Grigoriev I.V."/>
            <person name="Machida M."/>
            <person name="Baker S.E."/>
            <person name="Andersen M.R."/>
        </authorList>
    </citation>
    <scope>NUCLEOTIDE SEQUENCE [LARGE SCALE GENOMIC DNA]</scope>
    <source>
        <strain evidence="7 8">IBT 18842</strain>
    </source>
</reference>
<evidence type="ECO:0000313" key="7">
    <source>
        <dbReference type="EMBL" id="KAE8147305.1"/>
    </source>
</evidence>
<evidence type="ECO:0000313" key="8">
    <source>
        <dbReference type="Proteomes" id="UP000325780"/>
    </source>
</evidence>
<protein>
    <submittedName>
        <fullName evidence="7">Uncharacterized protein</fullName>
    </submittedName>
</protein>
<keyword evidence="5 6" id="KW-0472">Membrane</keyword>
<sequence length="229" mass="25217">MPPSPLTTTLIQSTILNAISNVLAQIIDQYKNNKGEGFNLKLNPLLQFIIYAIIIVPINVSWQKYVEARFPGFPSWNISSSSNITGTSSSAGSGSVKGPVSGKVEGDVIISIREKEKEKEMEKGGMFQPKKKSSGLWNFAMKFILDQTVGSVMNIVLFIVLINLLKGMSLHRVWGLVGEDLGPIMIARLYYRPLVSILMYTVVPLDRRVVFGSACGVIWGVYLSLYAAV</sequence>
<gene>
    <name evidence="7" type="ORF">BDV25DRAFT_160662</name>
</gene>
<dbReference type="PANTHER" id="PTHR11266">
    <property type="entry name" value="PEROXISOMAL MEMBRANE PROTEIN 2, PXMP2 MPV17"/>
    <property type="match status" value="1"/>
</dbReference>
<dbReference type="EMBL" id="ML742214">
    <property type="protein sequence ID" value="KAE8147305.1"/>
    <property type="molecule type" value="Genomic_DNA"/>
</dbReference>
<evidence type="ECO:0000256" key="4">
    <source>
        <dbReference type="ARBA" id="ARBA00022989"/>
    </source>
</evidence>
<dbReference type="InterPro" id="IPR007248">
    <property type="entry name" value="Mpv17_PMP22"/>
</dbReference>
<evidence type="ECO:0000256" key="2">
    <source>
        <dbReference type="ARBA" id="ARBA00006824"/>
    </source>
</evidence>
<dbReference type="PANTHER" id="PTHR11266:SF80">
    <property type="entry name" value="PEROXISOMAL MEMBRANE PROTEIN 2"/>
    <property type="match status" value="1"/>
</dbReference>
<accession>A0A5N6TLU0</accession>
<keyword evidence="3 6" id="KW-0812">Transmembrane</keyword>
<keyword evidence="4 6" id="KW-1133">Transmembrane helix</keyword>
<evidence type="ECO:0000256" key="5">
    <source>
        <dbReference type="ARBA" id="ARBA00023136"/>
    </source>
</evidence>
<dbReference type="AlphaFoldDB" id="A0A5N6TLU0"/>
<evidence type="ECO:0000256" key="6">
    <source>
        <dbReference type="RuleBase" id="RU363053"/>
    </source>
</evidence>
<dbReference type="OrthoDB" id="10267969at2759"/>
<name>A0A5N6TLU0_ASPAV</name>
<dbReference type="Pfam" id="PF04117">
    <property type="entry name" value="Mpv17_PMP22"/>
    <property type="match status" value="1"/>
</dbReference>
<feature type="transmembrane region" description="Helical" evidence="6">
    <location>
        <begin position="48"/>
        <end position="66"/>
    </location>
</feature>
<evidence type="ECO:0000256" key="1">
    <source>
        <dbReference type="ARBA" id="ARBA00004141"/>
    </source>
</evidence>
<feature type="transmembrane region" description="Helical" evidence="6">
    <location>
        <begin position="210"/>
        <end position="228"/>
    </location>
</feature>
<comment type="subcellular location">
    <subcellularLocation>
        <location evidence="1">Membrane</location>
        <topology evidence="1">Multi-pass membrane protein</topology>
    </subcellularLocation>
</comment>
<dbReference type="GO" id="GO:0005778">
    <property type="term" value="C:peroxisomal membrane"/>
    <property type="evidence" value="ECO:0007669"/>
    <property type="project" value="TreeGrafter"/>
</dbReference>
<evidence type="ECO:0000256" key="3">
    <source>
        <dbReference type="ARBA" id="ARBA00022692"/>
    </source>
</evidence>
<proteinExistence type="inferred from homology"/>
<keyword evidence="8" id="KW-1185">Reference proteome</keyword>
<dbReference type="Proteomes" id="UP000325780">
    <property type="component" value="Unassembled WGS sequence"/>
</dbReference>
<comment type="similarity">
    <text evidence="2 6">Belongs to the peroxisomal membrane protein PXMP2/4 family.</text>
</comment>